<dbReference type="OrthoDB" id="192733at2759"/>
<dbReference type="PANTHER" id="PTHR23519:SF1">
    <property type="entry name" value="AUTOPHAGY-RELATED PROTEIN 22"/>
    <property type="match status" value="1"/>
</dbReference>
<dbReference type="Gene3D" id="1.20.1250.20">
    <property type="entry name" value="MFS general substrate transporter like domains"/>
    <property type="match status" value="1"/>
</dbReference>
<dbReference type="GO" id="GO:0005774">
    <property type="term" value="C:vacuolar membrane"/>
    <property type="evidence" value="ECO:0007669"/>
    <property type="project" value="UniProtKB-SubCell"/>
</dbReference>
<name>A0A165M7U1_EXIGL</name>
<dbReference type="GO" id="GO:0006914">
    <property type="term" value="P:autophagy"/>
    <property type="evidence" value="ECO:0007669"/>
    <property type="project" value="UniProtKB-KW"/>
</dbReference>
<feature type="transmembrane region" description="Helical" evidence="10">
    <location>
        <begin position="28"/>
        <end position="49"/>
    </location>
</feature>
<comment type="subcellular location">
    <subcellularLocation>
        <location evidence="1 10">Vacuole membrane</location>
        <topology evidence="1 10">Multi-pass membrane protein</topology>
    </subcellularLocation>
</comment>
<dbReference type="FunCoup" id="A0A165M7U1">
    <property type="interactions" value="7"/>
</dbReference>
<feature type="transmembrane region" description="Helical" evidence="10">
    <location>
        <begin position="391"/>
        <end position="414"/>
    </location>
</feature>
<dbReference type="InParanoid" id="A0A165M7U1"/>
<feature type="transmembrane region" description="Helical" evidence="10">
    <location>
        <begin position="265"/>
        <end position="285"/>
    </location>
</feature>
<feature type="transmembrane region" description="Helical" evidence="10">
    <location>
        <begin position="291"/>
        <end position="315"/>
    </location>
</feature>
<dbReference type="AlphaFoldDB" id="A0A165M7U1"/>
<evidence type="ECO:0000256" key="6">
    <source>
        <dbReference type="ARBA" id="ARBA00022970"/>
    </source>
</evidence>
<evidence type="ECO:0000313" key="11">
    <source>
        <dbReference type="EMBL" id="KZV98880.1"/>
    </source>
</evidence>
<accession>A0A165M7U1</accession>
<keyword evidence="12" id="KW-1185">Reference proteome</keyword>
<feature type="transmembrane region" description="Helical" evidence="10">
    <location>
        <begin position="128"/>
        <end position="146"/>
    </location>
</feature>
<evidence type="ECO:0000256" key="9">
    <source>
        <dbReference type="ARBA" id="ARBA00023136"/>
    </source>
</evidence>
<keyword evidence="8 10" id="KW-0072">Autophagy</keyword>
<evidence type="ECO:0000256" key="5">
    <source>
        <dbReference type="ARBA" id="ARBA00022692"/>
    </source>
</evidence>
<feature type="transmembrane region" description="Helical" evidence="10">
    <location>
        <begin position="472"/>
        <end position="494"/>
    </location>
</feature>
<organism evidence="11 12">
    <name type="scientific">Exidia glandulosa HHB12029</name>
    <dbReference type="NCBI Taxonomy" id="1314781"/>
    <lineage>
        <taxon>Eukaryota</taxon>
        <taxon>Fungi</taxon>
        <taxon>Dikarya</taxon>
        <taxon>Basidiomycota</taxon>
        <taxon>Agaricomycotina</taxon>
        <taxon>Agaricomycetes</taxon>
        <taxon>Auriculariales</taxon>
        <taxon>Exidiaceae</taxon>
        <taxon>Exidia</taxon>
    </lineage>
</organism>
<dbReference type="EMBL" id="KV425914">
    <property type="protein sequence ID" value="KZV98880.1"/>
    <property type="molecule type" value="Genomic_DNA"/>
</dbReference>
<dbReference type="InterPro" id="IPR050495">
    <property type="entry name" value="ATG22/LtaA_families"/>
</dbReference>
<feature type="transmembrane region" description="Helical" evidence="10">
    <location>
        <begin position="360"/>
        <end position="385"/>
    </location>
</feature>
<reference evidence="11 12" key="1">
    <citation type="journal article" date="2016" name="Mol. Biol. Evol.">
        <title>Comparative Genomics of Early-Diverging Mushroom-Forming Fungi Provides Insights into the Origins of Lignocellulose Decay Capabilities.</title>
        <authorList>
            <person name="Nagy L.G."/>
            <person name="Riley R."/>
            <person name="Tritt A."/>
            <person name="Adam C."/>
            <person name="Daum C."/>
            <person name="Floudas D."/>
            <person name="Sun H."/>
            <person name="Yadav J.S."/>
            <person name="Pangilinan J."/>
            <person name="Larsson K.H."/>
            <person name="Matsuura K."/>
            <person name="Barry K."/>
            <person name="Labutti K."/>
            <person name="Kuo R."/>
            <person name="Ohm R.A."/>
            <person name="Bhattacharya S.S."/>
            <person name="Shirouzu T."/>
            <person name="Yoshinaga Y."/>
            <person name="Martin F.M."/>
            <person name="Grigoriev I.V."/>
            <person name="Hibbett D.S."/>
        </authorList>
    </citation>
    <scope>NUCLEOTIDE SEQUENCE [LARGE SCALE GENOMIC DNA]</scope>
    <source>
        <strain evidence="11 12">HHB12029</strain>
    </source>
</reference>
<feature type="transmembrane region" description="Helical" evidence="10">
    <location>
        <begin position="506"/>
        <end position="529"/>
    </location>
</feature>
<keyword evidence="7 10" id="KW-1133">Transmembrane helix</keyword>
<evidence type="ECO:0000256" key="2">
    <source>
        <dbReference type="ARBA" id="ARBA00006978"/>
    </source>
</evidence>
<comment type="function">
    <text evidence="10">Vacuolar effluxer which mediate the efflux of amino acids resulting from autophagic degradation. The release of autophagic amino acids allows the maintenance of protein synthesis and viability during nitrogen starvation.</text>
</comment>
<comment type="similarity">
    <text evidence="2 10">Belongs to the ATG22 family.</text>
</comment>
<feature type="transmembrane region" description="Helical" evidence="10">
    <location>
        <begin position="535"/>
        <end position="556"/>
    </location>
</feature>
<dbReference type="CDD" id="cd17483">
    <property type="entry name" value="MFS_Atg22_like"/>
    <property type="match status" value="1"/>
</dbReference>
<proteinExistence type="inferred from homology"/>
<sequence>MSSSNDALAVNGSSEILDRAHRRRLRGWLCYAFASEVFAVVSLTLFLPICLEQFARDNGYLSPDYTIPCVDQTTKADEGTRCAVRLGWAWIDTASFSLYVFSASVALQALTVISVGAIADTPSQRKPLLLAFAAIGSLSTSAFLPLTSTSPIWIACALFAILGNVSFGTSIVAMNAYLPDLAKGSPEVRKAWDEVEVANETYLESQPLPPAASDSEVDLPSAPLIVPPPFNSVVDIDRVPAHKAAVAHYNRLLSRTTSRLSSQGIALGYGAGIVLLLCTLVPVTMMKGSTFSLRLAIGLSGIWWAVFSIPAAFWLPTGRGGPVDVAKEGEHVSLWVEIKRSWSRIIQMFRPTEIRKLRNTFWYLAAWFLLSDGFTTITSTAVLFAKTTLHLPATALVIVGVLTPMAGIVGSLIWPRIQRYAGWTNIRVVYTLVVLASLIPLYGCLGFLSVFQGDGTTPGKFRFGGLTTKGEMFALAIYFGSIFGAFQAYARAVYSEIIPRGEEARWFSLYSITDKSSSFVGPLGVGLIADLTGNIRYGFFFIVVMMWISLPVLFTVDVDRGREDAKAVSDERERAARELDL</sequence>
<dbReference type="Proteomes" id="UP000077266">
    <property type="component" value="Unassembled WGS sequence"/>
</dbReference>
<keyword evidence="6 10" id="KW-0029">Amino-acid transport</keyword>
<evidence type="ECO:0000256" key="7">
    <source>
        <dbReference type="ARBA" id="ARBA00022989"/>
    </source>
</evidence>
<dbReference type="InterPro" id="IPR044738">
    <property type="entry name" value="Atg22"/>
</dbReference>
<keyword evidence="5 10" id="KW-0812">Transmembrane</keyword>
<dbReference type="GO" id="GO:0032974">
    <property type="term" value="P:amino acid transmembrane export from vacuole"/>
    <property type="evidence" value="ECO:0007669"/>
    <property type="project" value="InterPro"/>
</dbReference>
<dbReference type="SUPFAM" id="SSF103473">
    <property type="entry name" value="MFS general substrate transporter"/>
    <property type="match status" value="2"/>
</dbReference>
<gene>
    <name evidence="11" type="ORF">EXIGLDRAFT_274854</name>
</gene>
<keyword evidence="9 10" id="KW-0472">Membrane</keyword>
<keyword evidence="4 10" id="KW-0926">Vacuole</keyword>
<dbReference type="InterPro" id="IPR036259">
    <property type="entry name" value="MFS_trans_sf"/>
</dbReference>
<evidence type="ECO:0000313" key="12">
    <source>
        <dbReference type="Proteomes" id="UP000077266"/>
    </source>
</evidence>
<dbReference type="Pfam" id="PF11700">
    <property type="entry name" value="ATG22"/>
    <property type="match status" value="1"/>
</dbReference>
<evidence type="ECO:0000256" key="8">
    <source>
        <dbReference type="ARBA" id="ARBA00023006"/>
    </source>
</evidence>
<dbReference type="PANTHER" id="PTHR23519">
    <property type="entry name" value="AUTOPHAGY-RELATED PROTEIN 22"/>
    <property type="match status" value="1"/>
</dbReference>
<dbReference type="InterPro" id="IPR024671">
    <property type="entry name" value="Atg22-like"/>
</dbReference>
<evidence type="ECO:0000256" key="3">
    <source>
        <dbReference type="ARBA" id="ARBA00022448"/>
    </source>
</evidence>
<evidence type="ECO:0000256" key="10">
    <source>
        <dbReference type="RuleBase" id="RU363073"/>
    </source>
</evidence>
<keyword evidence="3 10" id="KW-0813">Transport</keyword>
<dbReference type="STRING" id="1314781.A0A165M7U1"/>
<protein>
    <recommendedName>
        <fullName evidence="10">Autophagy-related protein</fullName>
    </recommendedName>
</protein>
<feature type="transmembrane region" description="Helical" evidence="10">
    <location>
        <begin position="152"/>
        <end position="178"/>
    </location>
</feature>
<evidence type="ECO:0000256" key="1">
    <source>
        <dbReference type="ARBA" id="ARBA00004128"/>
    </source>
</evidence>
<evidence type="ECO:0000256" key="4">
    <source>
        <dbReference type="ARBA" id="ARBA00022554"/>
    </source>
</evidence>
<feature type="transmembrane region" description="Helical" evidence="10">
    <location>
        <begin position="96"/>
        <end position="119"/>
    </location>
</feature>
<feature type="transmembrane region" description="Helical" evidence="10">
    <location>
        <begin position="426"/>
        <end position="452"/>
    </location>
</feature>